<gene>
    <name evidence="2" type="ORF">GETHPA_14380</name>
</gene>
<dbReference type="Proteomes" id="UP001165089">
    <property type="component" value="Unassembled WGS sequence"/>
</dbReference>
<sequence>MRRPLAPFLAACVLALPLPGQGAPLRDPLLEHLAGTWVLRGTLAGKTTTHDVTGTWELGHQYLTLRERARELDAQGRSQYEALVLLGWDAATQEYQCLWLDTTGGGGLAPQFLGLGRRTGEAIPFAFRDRDGRLSFTNTFAYHPATDTWTWALDNVQDGKAIPFGRVTLTRAVPRRTP</sequence>
<keyword evidence="1" id="KW-0732">Signal</keyword>
<feature type="chain" id="PRO_5045205394" description="DUF1579 domain-containing protein" evidence="1">
    <location>
        <begin position="23"/>
        <end position="178"/>
    </location>
</feature>
<evidence type="ECO:0000313" key="3">
    <source>
        <dbReference type="Proteomes" id="UP001165089"/>
    </source>
</evidence>
<evidence type="ECO:0000313" key="2">
    <source>
        <dbReference type="EMBL" id="GLH69905.1"/>
    </source>
</evidence>
<feature type="signal peptide" evidence="1">
    <location>
        <begin position="1"/>
        <end position="22"/>
    </location>
</feature>
<comment type="caution">
    <text evidence="2">The sequence shown here is derived from an EMBL/GenBank/DDBJ whole genome shotgun (WGS) entry which is preliminary data.</text>
</comment>
<accession>A0ABQ5Q739</accession>
<evidence type="ECO:0008006" key="4">
    <source>
        <dbReference type="Google" id="ProtNLM"/>
    </source>
</evidence>
<name>A0ABQ5Q739_9BACT</name>
<reference evidence="2 3" key="1">
    <citation type="journal article" date="2023" name="Antonie Van Leeuwenhoek">
        <title>Mesoterricola silvestris gen. nov., sp. nov., Mesoterricola sediminis sp. nov., Geothrix oryzae sp. nov., Geothrix edaphica sp. nov., Geothrix rubra sp. nov., and Geothrix limicola sp. nov., six novel members of Acidobacteriota isolated from soils.</title>
        <authorList>
            <person name="Itoh H."/>
            <person name="Sugisawa Y."/>
            <person name="Mise K."/>
            <person name="Xu Z."/>
            <person name="Kuniyasu M."/>
            <person name="Ushijima N."/>
            <person name="Kawano K."/>
            <person name="Kobayashi E."/>
            <person name="Shiratori Y."/>
            <person name="Masuda Y."/>
            <person name="Senoo K."/>
        </authorList>
    </citation>
    <scope>NUCLEOTIDE SEQUENCE [LARGE SCALE GENOMIC DNA]</scope>
    <source>
        <strain evidence="2 3">Red803</strain>
    </source>
</reference>
<dbReference type="RefSeq" id="WP_285724085.1">
    <property type="nucleotide sequence ID" value="NZ_BSDD01000002.1"/>
</dbReference>
<dbReference type="EMBL" id="BSDD01000002">
    <property type="protein sequence ID" value="GLH69905.1"/>
    <property type="molecule type" value="Genomic_DNA"/>
</dbReference>
<organism evidence="2 3">
    <name type="scientific">Geothrix rubra</name>
    <dbReference type="NCBI Taxonomy" id="2927977"/>
    <lineage>
        <taxon>Bacteria</taxon>
        <taxon>Pseudomonadati</taxon>
        <taxon>Acidobacteriota</taxon>
        <taxon>Holophagae</taxon>
        <taxon>Holophagales</taxon>
        <taxon>Holophagaceae</taxon>
        <taxon>Geothrix</taxon>
    </lineage>
</organism>
<protein>
    <recommendedName>
        <fullName evidence="4">DUF1579 domain-containing protein</fullName>
    </recommendedName>
</protein>
<keyword evidence="3" id="KW-1185">Reference proteome</keyword>
<proteinExistence type="predicted"/>
<evidence type="ECO:0000256" key="1">
    <source>
        <dbReference type="SAM" id="SignalP"/>
    </source>
</evidence>